<reference evidence="3 4" key="1">
    <citation type="journal article" date="2015" name="Genome Biol. Evol.">
        <title>Comparative Genomics of a Bacterivorous Green Alga Reveals Evolutionary Causalities and Consequences of Phago-Mixotrophic Mode of Nutrition.</title>
        <authorList>
            <person name="Burns J.A."/>
            <person name="Paasch A."/>
            <person name="Narechania A."/>
            <person name="Kim E."/>
        </authorList>
    </citation>
    <scope>NUCLEOTIDE SEQUENCE [LARGE SCALE GENOMIC DNA]</scope>
    <source>
        <strain evidence="3 4">PLY_AMNH</strain>
    </source>
</reference>
<feature type="coiled-coil region" evidence="1">
    <location>
        <begin position="4"/>
        <end position="38"/>
    </location>
</feature>
<feature type="compositionally biased region" description="Low complexity" evidence="2">
    <location>
        <begin position="52"/>
        <end position="69"/>
    </location>
</feature>
<gene>
    <name evidence="3" type="ORF">CYMTET_45603</name>
</gene>
<feature type="region of interest" description="Disordered" evidence="2">
    <location>
        <begin position="41"/>
        <end position="118"/>
    </location>
</feature>
<evidence type="ECO:0000313" key="4">
    <source>
        <dbReference type="Proteomes" id="UP001190700"/>
    </source>
</evidence>
<dbReference type="AlphaFoldDB" id="A0AAE0EXW6"/>
<dbReference type="Proteomes" id="UP001190700">
    <property type="component" value="Unassembled WGS sequence"/>
</dbReference>
<evidence type="ECO:0000256" key="1">
    <source>
        <dbReference type="SAM" id="Coils"/>
    </source>
</evidence>
<organism evidence="3 4">
    <name type="scientific">Cymbomonas tetramitiformis</name>
    <dbReference type="NCBI Taxonomy" id="36881"/>
    <lineage>
        <taxon>Eukaryota</taxon>
        <taxon>Viridiplantae</taxon>
        <taxon>Chlorophyta</taxon>
        <taxon>Pyramimonadophyceae</taxon>
        <taxon>Pyramimonadales</taxon>
        <taxon>Pyramimonadaceae</taxon>
        <taxon>Cymbomonas</taxon>
    </lineage>
</organism>
<keyword evidence="1" id="KW-0175">Coiled coil</keyword>
<accession>A0AAE0EXW6</accession>
<keyword evidence="4" id="KW-1185">Reference proteome</keyword>
<proteinExistence type="predicted"/>
<dbReference type="EMBL" id="LGRX02031403">
    <property type="protein sequence ID" value="KAK3244806.1"/>
    <property type="molecule type" value="Genomic_DNA"/>
</dbReference>
<protein>
    <submittedName>
        <fullName evidence="3">Uncharacterized protein</fullName>
    </submittedName>
</protein>
<evidence type="ECO:0000313" key="3">
    <source>
        <dbReference type="EMBL" id="KAK3244806.1"/>
    </source>
</evidence>
<evidence type="ECO:0000256" key="2">
    <source>
        <dbReference type="SAM" id="MobiDB-lite"/>
    </source>
</evidence>
<sequence>MEGEVGLQAMLELSKNEVEQLQKDLDEAGDRQQQLDDLANTLMGHTQRMYVSTGDGSSPTPRSSSSPSRFRQMSNKGGASQDDGSPGSVASMAGFSTPGGAELPKSPRISPAPSASTVAFLSAARPKPKTMKFGNVVTELMNNLQS</sequence>
<name>A0AAE0EXW6_9CHLO</name>
<comment type="caution">
    <text evidence="3">The sequence shown here is derived from an EMBL/GenBank/DDBJ whole genome shotgun (WGS) entry which is preliminary data.</text>
</comment>